<evidence type="ECO:0000259" key="3">
    <source>
        <dbReference type="Pfam" id="PF01645"/>
    </source>
</evidence>
<gene>
    <name evidence="4" type="ORF">EDC14_1006118</name>
</gene>
<feature type="domain" description="Glutamate synthase" evidence="3">
    <location>
        <begin position="115"/>
        <end position="423"/>
    </location>
</feature>
<dbReference type="SUPFAM" id="SSF51395">
    <property type="entry name" value="FMN-linked oxidoreductases"/>
    <property type="match status" value="1"/>
</dbReference>
<evidence type="ECO:0000256" key="2">
    <source>
        <dbReference type="PIRNR" id="PIRNR006429"/>
    </source>
</evidence>
<name>A0A4R1S009_HYDET</name>
<dbReference type="GO" id="GO:0015930">
    <property type="term" value="F:glutamate synthase activity"/>
    <property type="evidence" value="ECO:0007669"/>
    <property type="project" value="InterPro"/>
</dbReference>
<dbReference type="Pfam" id="PF01645">
    <property type="entry name" value="Glu_synthase"/>
    <property type="match status" value="1"/>
</dbReference>
<dbReference type="Proteomes" id="UP000295008">
    <property type="component" value="Unassembled WGS sequence"/>
</dbReference>
<proteinExistence type="inferred from homology"/>
<dbReference type="EMBL" id="SLUN01000006">
    <property type="protein sequence ID" value="TCL72408.1"/>
    <property type="molecule type" value="Genomic_DNA"/>
</dbReference>
<reference evidence="4 5" key="1">
    <citation type="submission" date="2019-03" db="EMBL/GenBank/DDBJ databases">
        <title>Genomic Encyclopedia of Type Strains, Phase IV (KMG-IV): sequencing the most valuable type-strain genomes for metagenomic binning, comparative biology and taxonomic classification.</title>
        <authorList>
            <person name="Goeker M."/>
        </authorList>
    </citation>
    <scope>NUCLEOTIDE SEQUENCE [LARGE SCALE GENOMIC DNA]</scope>
    <source>
        <strain evidence="4 5">LX-B</strain>
    </source>
</reference>
<accession>A0A4R1S009</accession>
<dbReference type="GO" id="GO:0006537">
    <property type="term" value="P:glutamate biosynthetic process"/>
    <property type="evidence" value="ECO:0007669"/>
    <property type="project" value="InterPro"/>
</dbReference>
<sequence length="453" mass="49055">MGMLGWVVGGTLCGLLLAVAAGVFSGWFGIIRIRKELLPARLPAMVNIWRKLTWRQFFEANQRAQNGKPLDRPYGAIGAVFNWERLQFKPVYLSRLPLPDAAAVDTAVELGPLAAKPLRLKIPILIGGMAYGSGYSLRAKVALAKAASLAGTAANTGNGPFLIEERTYADRLIIQYTRGFWSKAERILQKADLIEIALGHSARGSAPVRINGKKITSEVAQRYGTLSGIEVLMASSLPEVKDMAGWRNLIRSLKEVGGGVPIAVKFGASHYLEREMERFIEGGADVLAFDGLEGGTHGGMSVFMDDMGLPIFPALCRAVRYLREQQLHHKISLIVGGGLAKPGDFAKCLALGADAVLVGTITALSMSHTQTAKAVPWEPPTGLLYNDGKEKDKYDFDMGAQHLYHYFQSCVREMQLLARTAGKSRLGDLTQSDLVALDPLYARIAGIEESSGG</sequence>
<dbReference type="OrthoDB" id="9758182at2"/>
<dbReference type="PIRSF" id="PIRSF006429">
    <property type="entry name" value="GOGAT_lg_2"/>
    <property type="match status" value="1"/>
</dbReference>
<dbReference type="PANTHER" id="PTHR43819">
    <property type="entry name" value="ARCHAEAL-TYPE GLUTAMATE SYNTHASE [NADPH]"/>
    <property type="match status" value="1"/>
</dbReference>
<dbReference type="InterPro" id="IPR013785">
    <property type="entry name" value="Aldolase_TIM"/>
</dbReference>
<dbReference type="Gene3D" id="3.20.20.70">
    <property type="entry name" value="Aldolase class I"/>
    <property type="match status" value="1"/>
</dbReference>
<organism evidence="4 5">
    <name type="scientific">Hydrogenispora ethanolica</name>
    <dbReference type="NCBI Taxonomy" id="1082276"/>
    <lineage>
        <taxon>Bacteria</taxon>
        <taxon>Bacillati</taxon>
        <taxon>Bacillota</taxon>
        <taxon>Hydrogenispora</taxon>
    </lineage>
</organism>
<evidence type="ECO:0000313" key="4">
    <source>
        <dbReference type="EMBL" id="TCL72408.1"/>
    </source>
</evidence>
<comment type="caution">
    <text evidence="4">The sequence shown here is derived from an EMBL/GenBank/DDBJ whole genome shotgun (WGS) entry which is preliminary data.</text>
</comment>
<dbReference type="PANTHER" id="PTHR43819:SF1">
    <property type="entry name" value="ARCHAEAL-TYPE GLUTAMATE SYNTHASE [NADPH]"/>
    <property type="match status" value="1"/>
</dbReference>
<protein>
    <submittedName>
        <fullName evidence="4">Glutamate synthase-like protein</fullName>
    </submittedName>
</protein>
<dbReference type="InterPro" id="IPR002932">
    <property type="entry name" value="Glu_synthdom"/>
</dbReference>
<evidence type="ECO:0000313" key="5">
    <source>
        <dbReference type="Proteomes" id="UP000295008"/>
    </source>
</evidence>
<dbReference type="CDD" id="cd02808">
    <property type="entry name" value="GltS_FMN"/>
    <property type="match status" value="1"/>
</dbReference>
<dbReference type="AlphaFoldDB" id="A0A4R1S009"/>
<comment type="similarity">
    <text evidence="1 2">Belongs to the glutamate synthase family.</text>
</comment>
<dbReference type="InterPro" id="IPR024188">
    <property type="entry name" value="GltB"/>
</dbReference>
<evidence type="ECO:0000256" key="1">
    <source>
        <dbReference type="ARBA" id="ARBA00009716"/>
    </source>
</evidence>
<keyword evidence="5" id="KW-1185">Reference proteome</keyword>